<dbReference type="eggNOG" id="arCOG02279">
    <property type="taxonomic scope" value="Archaea"/>
</dbReference>
<dbReference type="Gene3D" id="1.10.10.10">
    <property type="entry name" value="Winged helix-like DNA-binding domain superfamily/Winged helix DNA-binding domain"/>
    <property type="match status" value="1"/>
</dbReference>
<keyword evidence="2" id="KW-0804">Transcription</keyword>
<dbReference type="GO" id="GO:0003677">
    <property type="term" value="F:DNA binding"/>
    <property type="evidence" value="ECO:0007669"/>
    <property type="project" value="InterPro"/>
</dbReference>
<protein>
    <submittedName>
        <fullName evidence="6">Bacterio-opsin activator-like protein</fullName>
    </submittedName>
</protein>
<evidence type="ECO:0000256" key="2">
    <source>
        <dbReference type="ARBA" id="ARBA00023163"/>
    </source>
</evidence>
<dbReference type="SUPFAM" id="SSF56349">
    <property type="entry name" value="DNA breaking-rejoining enzymes"/>
    <property type="match status" value="1"/>
</dbReference>
<dbReference type="PANTHER" id="PTHR34236:SF1">
    <property type="entry name" value="DIMETHYL SULFOXIDE REDUCTASE TRANSCRIPTIONAL ACTIVATOR"/>
    <property type="match status" value="1"/>
</dbReference>
<dbReference type="InterPro" id="IPR007050">
    <property type="entry name" value="HTH_bacterioopsin"/>
</dbReference>
<evidence type="ECO:0000313" key="6">
    <source>
        <dbReference type="EMBL" id="AEM56108.1"/>
    </source>
</evidence>
<evidence type="ECO:0000259" key="5">
    <source>
        <dbReference type="Pfam" id="PF15915"/>
    </source>
</evidence>
<proteinExistence type="predicted"/>
<dbReference type="eggNOG" id="arCOG02282">
    <property type="taxonomic scope" value="Archaea"/>
</dbReference>
<dbReference type="Gene3D" id="3.30.450.40">
    <property type="match status" value="1"/>
</dbReference>
<sequence length="578" mass="62457">MTAILISVFSYFPKRMDGAADRIGERGYEQLRRAAETHRSDLVLRLGAEVGLRPAEMTAVRLADITEFEGHHLLAVRNGNEIVRETYLPDSVEHDMRKCANASGKADDEPLVSVSPRRLQMLVSEVADRAAETAPHLRGVSSRDLRWRFAASLLNDGVPPDVVCTLGGWDRLDRLDPLLDEPDRETIVAAVDESGERAAPSESRRALDWITTVSEALAAAATGEAIATAVCDHLTETAGFEFAWLAERTGDGLTLRTTTEISESAVERQIHEHIESVTAPLDVGEVRVVDDSAGPVALVPLVRENAVSGVIGVGSREELTDAERAVLSALGVQVGHAQVAAERKRLLLADTVTELEFHCADGRTFTAGVSGALQCTVELSGVVPVAGQSLLYYLMVEGASADAILSYADTDDGVTDARLLEEHSDGVLLEVVVTDTPALQLVESGGRVRSVTATDGVATIAVELPSEADIRPTVNAVTDAYPETSLAAKRETERPAETETGFRDRLTDTLSDRQETVLQAAYHSGYFEWPRGSTAEELAESLDVSSPTLHNHLRKAQQKVLTAFFDDRPTEPRQPTDN</sequence>
<evidence type="ECO:0000313" key="7">
    <source>
        <dbReference type="Proteomes" id="UP000005629"/>
    </source>
</evidence>
<organism evidence="6 7">
    <name type="scientific">Haloarcula hispanica (strain ATCC 33960 / DSM 4426 / JCM 8911 / NBRC 102182 / NCIMB 2187 / VKM B-1755)</name>
    <dbReference type="NCBI Taxonomy" id="634497"/>
    <lineage>
        <taxon>Archaea</taxon>
        <taxon>Methanobacteriati</taxon>
        <taxon>Methanobacteriota</taxon>
        <taxon>Stenosarchaea group</taxon>
        <taxon>Halobacteria</taxon>
        <taxon>Halobacteriales</taxon>
        <taxon>Haloarculaceae</taxon>
        <taxon>Haloarcula</taxon>
    </lineage>
</organism>
<dbReference type="InterPro" id="IPR029016">
    <property type="entry name" value="GAF-like_dom_sf"/>
</dbReference>
<dbReference type="Proteomes" id="UP000005629">
    <property type="component" value="Chromosome I"/>
</dbReference>
<dbReference type="InterPro" id="IPR013762">
    <property type="entry name" value="Integrase-like_cat_sf"/>
</dbReference>
<gene>
    <name evidence="6" type="primary">boa3</name>
    <name evidence="6" type="ordered locus">HAH_0482</name>
</gene>
<keyword evidence="1" id="KW-0805">Transcription regulation</keyword>
<accession>G0HTP8</accession>
<dbReference type="SUPFAM" id="SSF55781">
    <property type="entry name" value="GAF domain-like"/>
    <property type="match status" value="1"/>
</dbReference>
<dbReference type="AlphaFoldDB" id="G0HTP8"/>
<evidence type="ECO:0000259" key="4">
    <source>
        <dbReference type="Pfam" id="PF04967"/>
    </source>
</evidence>
<dbReference type="Pfam" id="PF04967">
    <property type="entry name" value="HTH_10"/>
    <property type="match status" value="1"/>
</dbReference>
<feature type="domain" description="Bacterioopsin transcriptional activator GAF and HTH associated" evidence="5">
    <location>
        <begin position="350"/>
        <end position="504"/>
    </location>
</feature>
<dbReference type="GO" id="GO:0006310">
    <property type="term" value="P:DNA recombination"/>
    <property type="evidence" value="ECO:0007669"/>
    <property type="project" value="UniProtKB-KW"/>
</dbReference>
<dbReference type="Pfam" id="PF15915">
    <property type="entry name" value="BAT"/>
    <property type="match status" value="1"/>
</dbReference>
<name>G0HTP8_HALHT</name>
<dbReference type="PANTHER" id="PTHR34236">
    <property type="entry name" value="DIMETHYL SULFOXIDE REDUCTASE TRANSCRIPTIONAL ACTIVATOR"/>
    <property type="match status" value="1"/>
</dbReference>
<dbReference type="KEGG" id="hhi:HAH_0482"/>
<reference evidence="6 7" key="1">
    <citation type="journal article" date="2011" name="J. Bacteriol.">
        <title>Complete genome sequence of Haloarcula hispanica, a model haloarchaeon for studying genetics, metabolism, and virus-host interaction.</title>
        <authorList>
            <person name="Liu H."/>
            <person name="Wu Z."/>
            <person name="Li M."/>
            <person name="Zhang F."/>
            <person name="Zheng H."/>
            <person name="Han J."/>
            <person name="Liu J."/>
            <person name="Zhou J."/>
            <person name="Wang S."/>
            <person name="Xiang H."/>
        </authorList>
    </citation>
    <scope>NUCLEOTIDE SEQUENCE [LARGE SCALE GENOMIC DNA]</scope>
    <source>
        <strain evidence="7">ATCC 33960 / DSM 4426 / JCM 8911 / NBRC 102182 / NCIMB 2187 / VKM B-1755</strain>
    </source>
</reference>
<dbReference type="InterPro" id="IPR011010">
    <property type="entry name" value="DNA_brk_join_enz"/>
</dbReference>
<dbReference type="InterPro" id="IPR031803">
    <property type="entry name" value="BAT_GAF/HTH-assoc"/>
</dbReference>
<dbReference type="Gene3D" id="1.10.443.10">
    <property type="entry name" value="Intergrase catalytic core"/>
    <property type="match status" value="1"/>
</dbReference>
<dbReference type="GO" id="GO:0015074">
    <property type="term" value="P:DNA integration"/>
    <property type="evidence" value="ECO:0007669"/>
    <property type="project" value="InterPro"/>
</dbReference>
<dbReference type="EMBL" id="CP002921">
    <property type="protein sequence ID" value="AEM56108.1"/>
    <property type="molecule type" value="Genomic_DNA"/>
</dbReference>
<dbReference type="STRING" id="634497.HAH_0482"/>
<dbReference type="InterPro" id="IPR036388">
    <property type="entry name" value="WH-like_DNA-bd_sf"/>
</dbReference>
<dbReference type="HOGENOM" id="CLU_010057_1_0_2"/>
<evidence type="ECO:0000256" key="3">
    <source>
        <dbReference type="ARBA" id="ARBA00023172"/>
    </source>
</evidence>
<evidence type="ECO:0000256" key="1">
    <source>
        <dbReference type="ARBA" id="ARBA00023015"/>
    </source>
</evidence>
<keyword evidence="3" id="KW-0233">DNA recombination</keyword>
<feature type="domain" description="HTH bat-type" evidence="4">
    <location>
        <begin position="510"/>
        <end position="561"/>
    </location>
</feature>